<dbReference type="InterPro" id="IPR036938">
    <property type="entry name" value="PAP2/HPO_sf"/>
</dbReference>
<evidence type="ECO:0000313" key="3">
    <source>
        <dbReference type="EMBL" id="PSN84345.1"/>
    </source>
</evidence>
<reference evidence="3 4" key="1">
    <citation type="submission" date="2017-04" db="EMBL/GenBank/DDBJ databases">
        <title>Novel microbial lineages endemic to geothermal iron-oxide mats fill important gaps in the evolutionary history of Archaea.</title>
        <authorList>
            <person name="Jay Z.J."/>
            <person name="Beam J.P."/>
            <person name="Dlakic M."/>
            <person name="Rusch D.B."/>
            <person name="Kozubal M.A."/>
            <person name="Inskeep W.P."/>
        </authorList>
    </citation>
    <scope>NUCLEOTIDE SEQUENCE [LARGE SCALE GENOMIC DNA]</scope>
    <source>
        <strain evidence="3">OSP_D</strain>
    </source>
</reference>
<feature type="transmembrane region" description="Helical" evidence="1">
    <location>
        <begin position="181"/>
        <end position="198"/>
    </location>
</feature>
<feature type="transmembrane region" description="Helical" evidence="1">
    <location>
        <begin position="12"/>
        <end position="32"/>
    </location>
</feature>
<dbReference type="SMART" id="SM00014">
    <property type="entry name" value="acidPPc"/>
    <property type="match status" value="1"/>
</dbReference>
<feature type="transmembrane region" description="Helical" evidence="1">
    <location>
        <begin position="156"/>
        <end position="175"/>
    </location>
</feature>
<protein>
    <recommendedName>
        <fullName evidence="2">Phosphatidic acid phosphatase type 2/haloperoxidase domain-containing protein</fullName>
    </recommendedName>
</protein>
<accession>A0A2R6ADA8</accession>
<dbReference type="GO" id="GO:0042392">
    <property type="term" value="F:sphingosine-1-phosphate phosphatase activity"/>
    <property type="evidence" value="ECO:0007669"/>
    <property type="project" value="TreeGrafter"/>
</dbReference>
<feature type="domain" description="Phosphatidic acid phosphatase type 2/haloperoxidase" evidence="2">
    <location>
        <begin position="87"/>
        <end position="196"/>
    </location>
</feature>
<organism evidence="3 4">
    <name type="scientific">Candidatus Marsarchaeota G1 archaeon OSP_D</name>
    <dbReference type="NCBI Taxonomy" id="1978155"/>
    <lineage>
        <taxon>Archaea</taxon>
        <taxon>Candidatus Marsarchaeota</taxon>
        <taxon>Candidatus Marsarchaeota group 1</taxon>
    </lineage>
</organism>
<comment type="caution">
    <text evidence="3">The sequence shown here is derived from an EMBL/GenBank/DDBJ whole genome shotgun (WGS) entry which is preliminary data.</text>
</comment>
<feature type="transmembrane region" description="Helical" evidence="1">
    <location>
        <begin position="52"/>
        <end position="80"/>
    </location>
</feature>
<evidence type="ECO:0000259" key="2">
    <source>
        <dbReference type="SMART" id="SM00014"/>
    </source>
</evidence>
<dbReference type="Proteomes" id="UP000240880">
    <property type="component" value="Unassembled WGS sequence"/>
</dbReference>
<keyword evidence="1" id="KW-1133">Transmembrane helix</keyword>
<gene>
    <name evidence="3" type="ORF">B9Q01_01285</name>
</gene>
<keyword evidence="1" id="KW-0812">Transmembrane</keyword>
<dbReference type="Pfam" id="PF01569">
    <property type="entry name" value="PAP2"/>
    <property type="match status" value="1"/>
</dbReference>
<dbReference type="PANTHER" id="PTHR14969">
    <property type="entry name" value="SPHINGOSINE-1-PHOSPHATE PHOSPHOHYDROLASE"/>
    <property type="match status" value="1"/>
</dbReference>
<feature type="transmembrane region" description="Helical" evidence="1">
    <location>
        <begin position="129"/>
        <end position="149"/>
    </location>
</feature>
<dbReference type="SUPFAM" id="SSF48317">
    <property type="entry name" value="Acid phosphatase/Vanadium-dependent haloperoxidase"/>
    <property type="match status" value="1"/>
</dbReference>
<name>A0A2R6ADA8_9ARCH</name>
<dbReference type="AlphaFoldDB" id="A0A2R6ADA8"/>
<evidence type="ECO:0000256" key="1">
    <source>
        <dbReference type="SAM" id="Phobius"/>
    </source>
</evidence>
<dbReference type="EMBL" id="NEXC01000004">
    <property type="protein sequence ID" value="PSN84345.1"/>
    <property type="molecule type" value="Genomic_DNA"/>
</dbReference>
<sequence>MLIMLRALVRKETVVFLGALFIVLSVLVKIFGENFYLNRTLFLYVFNHHASFVNPLMVVLSLYGREYVWIPLTFLLWVLGERKHKRAAFLLASAFIVAIIAGELSKFLMGEPRPFQVLSLMPLTPTEKGHSYPSGHALIVGTGAVMVALTLSRKFWVPLTLEALAVSFSRIYVGAHWPVDVVAGWLLGSFCALFVFSIEERLSPIMDALMGIWERILLALKTRPLGETEEEEEE</sequence>
<feature type="transmembrane region" description="Helical" evidence="1">
    <location>
        <begin position="87"/>
        <end position="109"/>
    </location>
</feature>
<dbReference type="Gene3D" id="1.20.144.10">
    <property type="entry name" value="Phosphatidic acid phosphatase type 2/haloperoxidase"/>
    <property type="match status" value="1"/>
</dbReference>
<dbReference type="InterPro" id="IPR000326">
    <property type="entry name" value="PAP2/HPO"/>
</dbReference>
<proteinExistence type="predicted"/>
<keyword evidence="1" id="KW-0472">Membrane</keyword>
<evidence type="ECO:0000313" key="4">
    <source>
        <dbReference type="Proteomes" id="UP000240880"/>
    </source>
</evidence>
<dbReference type="PANTHER" id="PTHR14969:SF13">
    <property type="entry name" value="AT30094P"/>
    <property type="match status" value="1"/>
</dbReference>